<keyword evidence="1" id="KW-0732">Signal</keyword>
<feature type="chain" id="PRO_5045253219" evidence="1">
    <location>
        <begin position="28"/>
        <end position="126"/>
    </location>
</feature>
<name>A0ABT1H046_9NOCA</name>
<dbReference type="Proteomes" id="UP001205740">
    <property type="component" value="Unassembled WGS sequence"/>
</dbReference>
<organism evidence="2 3">
    <name type="scientific">Williamsia serinedens</name>
    <dbReference type="NCBI Taxonomy" id="391736"/>
    <lineage>
        <taxon>Bacteria</taxon>
        <taxon>Bacillati</taxon>
        <taxon>Actinomycetota</taxon>
        <taxon>Actinomycetes</taxon>
        <taxon>Mycobacteriales</taxon>
        <taxon>Nocardiaceae</taxon>
        <taxon>Williamsia</taxon>
    </lineage>
</organism>
<evidence type="ECO:0000256" key="1">
    <source>
        <dbReference type="SAM" id="SignalP"/>
    </source>
</evidence>
<gene>
    <name evidence="2" type="ORF">LX12_001688</name>
</gene>
<evidence type="ECO:0000313" key="3">
    <source>
        <dbReference type="Proteomes" id="UP001205740"/>
    </source>
</evidence>
<evidence type="ECO:0000313" key="2">
    <source>
        <dbReference type="EMBL" id="MCP2160501.1"/>
    </source>
</evidence>
<protein>
    <submittedName>
        <fullName evidence="2">Uncharacterized protein</fullName>
    </submittedName>
</protein>
<comment type="caution">
    <text evidence="2">The sequence shown here is derived from an EMBL/GenBank/DDBJ whole genome shotgun (WGS) entry which is preliminary data.</text>
</comment>
<dbReference type="RefSeq" id="WP_253654090.1">
    <property type="nucleotide sequence ID" value="NZ_BAAAOE010000003.1"/>
</dbReference>
<proteinExistence type="predicted"/>
<dbReference type="EMBL" id="JAMTCG010000003">
    <property type="protein sequence ID" value="MCP2160501.1"/>
    <property type="molecule type" value="Genomic_DNA"/>
</dbReference>
<keyword evidence="3" id="KW-1185">Reference proteome</keyword>
<sequence>MRRTITLATTCAAVAATALLGAGSAAAAPGSLALTADLAGVTYSAPFECGLTVTNNGPGVARGARIIQVSVPLGIPTTFRYLGDLAPGETRTESQVDCGIYGRLSMYAVSATPDLNPGNNGGQVHP</sequence>
<reference evidence="2 3" key="1">
    <citation type="submission" date="2022-06" db="EMBL/GenBank/DDBJ databases">
        <title>Genomic Encyclopedia of Archaeal and Bacterial Type Strains, Phase II (KMG-II): from individual species to whole genera.</title>
        <authorList>
            <person name="Goeker M."/>
        </authorList>
    </citation>
    <scope>NUCLEOTIDE SEQUENCE [LARGE SCALE GENOMIC DNA]</scope>
    <source>
        <strain evidence="2 3">DSM 45037</strain>
    </source>
</reference>
<feature type="signal peptide" evidence="1">
    <location>
        <begin position="1"/>
        <end position="27"/>
    </location>
</feature>
<accession>A0ABT1H046</accession>